<dbReference type="SMART" id="SM00490">
    <property type="entry name" value="HELICc"/>
    <property type="match status" value="1"/>
</dbReference>
<dbReference type="CDD" id="cd18008">
    <property type="entry name" value="DEXDc_SHPRH-like"/>
    <property type="match status" value="1"/>
</dbReference>
<dbReference type="PROSITE" id="PS51194">
    <property type="entry name" value="HELICASE_CTER"/>
    <property type="match status" value="1"/>
</dbReference>
<keyword evidence="5" id="KW-0378">Hydrolase</keyword>
<dbReference type="InterPro" id="IPR014001">
    <property type="entry name" value="Helicase_ATP-bd"/>
</dbReference>
<dbReference type="GO" id="GO:0016787">
    <property type="term" value="F:hydrolase activity"/>
    <property type="evidence" value="ECO:0007669"/>
    <property type="project" value="UniProtKB-KW"/>
</dbReference>
<reference evidence="14 15" key="1">
    <citation type="submission" date="2020-03" db="EMBL/GenBank/DDBJ databases">
        <title>Draft Genome Sequence of Cudoniella acicularis.</title>
        <authorList>
            <person name="Buettner E."/>
            <person name="Kellner H."/>
        </authorList>
    </citation>
    <scope>NUCLEOTIDE SEQUENCE [LARGE SCALE GENOMIC DNA]</scope>
    <source>
        <strain evidence="14 15">DSM 108380</strain>
    </source>
</reference>
<feature type="domain" description="Helicase C-terminal" evidence="13">
    <location>
        <begin position="804"/>
        <end position="950"/>
    </location>
</feature>
<evidence type="ECO:0000256" key="1">
    <source>
        <dbReference type="ARBA" id="ARBA00007025"/>
    </source>
</evidence>
<keyword evidence="2" id="KW-0479">Metal-binding</keyword>
<evidence type="ECO:0000313" key="14">
    <source>
        <dbReference type="EMBL" id="KAF4624033.1"/>
    </source>
</evidence>
<dbReference type="Gene3D" id="3.40.50.10810">
    <property type="entry name" value="Tandem AAA-ATPase domain"/>
    <property type="match status" value="1"/>
</dbReference>
<dbReference type="PANTHER" id="PTHR45626:SF52">
    <property type="entry name" value="SINGLE-STRANDED DNA-DEPENDENT ATPASE (EUROFUNG)"/>
    <property type="match status" value="1"/>
</dbReference>
<keyword evidence="8" id="KW-0067">ATP-binding</keyword>
<dbReference type="PROSITE" id="PS51192">
    <property type="entry name" value="HELICASE_ATP_BIND_1"/>
    <property type="match status" value="1"/>
</dbReference>
<dbReference type="GO" id="GO:0004386">
    <property type="term" value="F:helicase activity"/>
    <property type="evidence" value="ECO:0007669"/>
    <property type="project" value="UniProtKB-KW"/>
</dbReference>
<organism evidence="14 15">
    <name type="scientific">Cudoniella acicularis</name>
    <dbReference type="NCBI Taxonomy" id="354080"/>
    <lineage>
        <taxon>Eukaryota</taxon>
        <taxon>Fungi</taxon>
        <taxon>Dikarya</taxon>
        <taxon>Ascomycota</taxon>
        <taxon>Pezizomycotina</taxon>
        <taxon>Leotiomycetes</taxon>
        <taxon>Helotiales</taxon>
        <taxon>Tricladiaceae</taxon>
        <taxon>Cudoniella</taxon>
    </lineage>
</organism>
<dbReference type="GO" id="GO:0005524">
    <property type="term" value="F:ATP binding"/>
    <property type="evidence" value="ECO:0007669"/>
    <property type="project" value="UniProtKB-KW"/>
</dbReference>
<dbReference type="Gene3D" id="3.30.40.10">
    <property type="entry name" value="Zinc/RING finger domain, C3HC4 (zinc finger)"/>
    <property type="match status" value="1"/>
</dbReference>
<keyword evidence="3" id="KW-0547">Nucleotide-binding</keyword>
<proteinExistence type="inferred from homology"/>
<dbReference type="GO" id="GO:0006281">
    <property type="term" value="P:DNA repair"/>
    <property type="evidence" value="ECO:0007669"/>
    <property type="project" value="TreeGrafter"/>
</dbReference>
<dbReference type="InterPro" id="IPR027417">
    <property type="entry name" value="P-loop_NTPase"/>
</dbReference>
<dbReference type="InterPro" id="IPR001841">
    <property type="entry name" value="Znf_RING"/>
</dbReference>
<dbReference type="Proteomes" id="UP000566819">
    <property type="component" value="Unassembled WGS sequence"/>
</dbReference>
<dbReference type="EMBL" id="JAAMPI010001794">
    <property type="protein sequence ID" value="KAF4624033.1"/>
    <property type="molecule type" value="Genomic_DNA"/>
</dbReference>
<dbReference type="InterPro" id="IPR050628">
    <property type="entry name" value="SNF2_RAD54_helicase_TF"/>
</dbReference>
<feature type="compositionally biased region" description="Polar residues" evidence="10">
    <location>
        <begin position="64"/>
        <end position="90"/>
    </location>
</feature>
<dbReference type="Pfam" id="PF00271">
    <property type="entry name" value="Helicase_C"/>
    <property type="match status" value="1"/>
</dbReference>
<dbReference type="PROSITE" id="PS00518">
    <property type="entry name" value="ZF_RING_1"/>
    <property type="match status" value="1"/>
</dbReference>
<evidence type="ECO:0000256" key="3">
    <source>
        <dbReference type="ARBA" id="ARBA00022741"/>
    </source>
</evidence>
<dbReference type="InterPro" id="IPR049730">
    <property type="entry name" value="SNF2/RAD54-like_C"/>
</dbReference>
<keyword evidence="7" id="KW-0862">Zinc</keyword>
<dbReference type="Pfam" id="PF00176">
    <property type="entry name" value="SNF2-rel_dom"/>
    <property type="match status" value="1"/>
</dbReference>
<feature type="domain" description="RING-type" evidence="11">
    <location>
        <begin position="709"/>
        <end position="763"/>
    </location>
</feature>
<dbReference type="AlphaFoldDB" id="A0A8H4R7Z0"/>
<dbReference type="SUPFAM" id="SSF52540">
    <property type="entry name" value="P-loop containing nucleoside triphosphate hydrolases"/>
    <property type="match status" value="2"/>
</dbReference>
<dbReference type="SMART" id="SM00487">
    <property type="entry name" value="DEXDc"/>
    <property type="match status" value="1"/>
</dbReference>
<evidence type="ECO:0000256" key="10">
    <source>
        <dbReference type="SAM" id="MobiDB-lite"/>
    </source>
</evidence>
<dbReference type="InterPro" id="IPR000330">
    <property type="entry name" value="SNF2_N"/>
</dbReference>
<dbReference type="PROSITE" id="PS50089">
    <property type="entry name" value="ZF_RING_2"/>
    <property type="match status" value="1"/>
</dbReference>
<dbReference type="GO" id="GO:0005634">
    <property type="term" value="C:nucleus"/>
    <property type="evidence" value="ECO:0007669"/>
    <property type="project" value="TreeGrafter"/>
</dbReference>
<evidence type="ECO:0000256" key="8">
    <source>
        <dbReference type="ARBA" id="ARBA00022840"/>
    </source>
</evidence>
<dbReference type="InterPro" id="IPR001650">
    <property type="entry name" value="Helicase_C-like"/>
</dbReference>
<keyword evidence="4 9" id="KW-0863">Zinc-finger</keyword>
<dbReference type="InterPro" id="IPR017907">
    <property type="entry name" value="Znf_RING_CS"/>
</dbReference>
<comment type="caution">
    <text evidence="14">The sequence shown here is derived from an EMBL/GenBank/DDBJ whole genome shotgun (WGS) entry which is preliminary data.</text>
</comment>
<feature type="region of interest" description="Disordered" evidence="10">
    <location>
        <begin position="63"/>
        <end position="90"/>
    </location>
</feature>
<dbReference type="GO" id="GO:0008094">
    <property type="term" value="F:ATP-dependent activity, acting on DNA"/>
    <property type="evidence" value="ECO:0007669"/>
    <property type="project" value="TreeGrafter"/>
</dbReference>
<sequence length="950" mass="106611">MAPGDQIPFPNTIQVLNSNQDSGLYTYSTPRLEPLEPPVELKAPIHVLGFNIDYHQAPKPLLDNSGTRNFIPNTAEPSKSPGSSEYSLSQDDVLHKPAPLGLVPTLQLNGATESFQPGDAVDKKFCFGMVHNTAAKLVDLSPVLLENPGEISLSTERHSLELNFQDHCVMLSSSVAQNFAVLNDRMSKLLHDVRLMSPCNFEAFLDRTVWTNFLGSLSKVEKNAVFLLDIVLYGPANIGQELGEMFTDARVYLQHPYSLDSDIPYNNPHFLKFDRRPYNGTSSHLESGGKEMTESRLLITKSDTSLIAEKFISEITSPSQLRRKMDAIYGTLTRSKKLVRIEADIRVTRKLLPFQHSITGTKVTQRPEETVGGILADDMGLGKTLTVISTIIRTAEHAQSFAKASTYGSNSSYMESSEAVPLIASRSTLVIVPSTRKKVRPLKLEKLLTIVVLIDEWRQEIKLHCDGSLNIIIYHSRGREPNPHVLSESDIVLSTYHTVATEVLDPESPLYRITWFRVVLDEAHTVRNMTTKLFKAVSNLHAKFRWCLTGTPVQNSLEDLASLTTFIRSAQLTNLSEFRKHIINPLIKGTEQGMNNIRLLLDSVCLRRTNTLLQLPDISDEDQFIDFSEPEKALYIATQQQMIKEIKQLGGQDRNAKGYYGIFQLQLQLRRLCNHGTFQKLSSKTPGKHVAFDPEQALLFLQEKREAKCHYCRFEVTGLKGLEERSSGHFTTCGHLICSNCLPRYKKELITGADSRIRCSVCNEIVTEKYLASSGFDDGETNSNAASSRELFEETGISSKISALLKDLKYNPTEGKSIVFSCWTRSLDLAGLHLSSENISFERIDGTYTLSQRLKILENFQSQPLPRILLMTTGTGAIGLNLTIANSVYLLEPQWNPMVESQAIARVLRLGQERKVRVVRYIVVGTVETTMRTQQTRKLDLAKLGWRDED</sequence>
<dbReference type="GO" id="GO:0008270">
    <property type="term" value="F:zinc ion binding"/>
    <property type="evidence" value="ECO:0007669"/>
    <property type="project" value="UniProtKB-KW"/>
</dbReference>
<evidence type="ECO:0000256" key="4">
    <source>
        <dbReference type="ARBA" id="ARBA00022771"/>
    </source>
</evidence>
<evidence type="ECO:0000259" key="13">
    <source>
        <dbReference type="PROSITE" id="PS51194"/>
    </source>
</evidence>
<dbReference type="InterPro" id="IPR013083">
    <property type="entry name" value="Znf_RING/FYVE/PHD"/>
</dbReference>
<dbReference type="InterPro" id="IPR038718">
    <property type="entry name" value="SNF2-like_sf"/>
</dbReference>
<keyword evidence="15" id="KW-1185">Reference proteome</keyword>
<evidence type="ECO:0000256" key="6">
    <source>
        <dbReference type="ARBA" id="ARBA00022806"/>
    </source>
</evidence>
<dbReference type="OrthoDB" id="448448at2759"/>
<dbReference type="Gene3D" id="3.40.50.300">
    <property type="entry name" value="P-loop containing nucleotide triphosphate hydrolases"/>
    <property type="match status" value="1"/>
</dbReference>
<protein>
    <submittedName>
        <fullName evidence="14">Uncharacterized protein</fullName>
    </submittedName>
</protein>
<evidence type="ECO:0000256" key="5">
    <source>
        <dbReference type="ARBA" id="ARBA00022801"/>
    </source>
</evidence>
<accession>A0A8H4R7Z0</accession>
<feature type="domain" description="Helicase ATP-binding" evidence="12">
    <location>
        <begin position="364"/>
        <end position="570"/>
    </location>
</feature>
<evidence type="ECO:0000256" key="7">
    <source>
        <dbReference type="ARBA" id="ARBA00022833"/>
    </source>
</evidence>
<dbReference type="CDD" id="cd18793">
    <property type="entry name" value="SF2_C_SNF"/>
    <property type="match status" value="1"/>
</dbReference>
<name>A0A8H4R7Z0_9HELO</name>
<evidence type="ECO:0000259" key="12">
    <source>
        <dbReference type="PROSITE" id="PS51192"/>
    </source>
</evidence>
<evidence type="ECO:0000256" key="2">
    <source>
        <dbReference type="ARBA" id="ARBA00022723"/>
    </source>
</evidence>
<keyword evidence="6" id="KW-0347">Helicase</keyword>
<comment type="similarity">
    <text evidence="1">Belongs to the SNF2/RAD54 helicase family.</text>
</comment>
<evidence type="ECO:0000313" key="15">
    <source>
        <dbReference type="Proteomes" id="UP000566819"/>
    </source>
</evidence>
<dbReference type="PANTHER" id="PTHR45626">
    <property type="entry name" value="TRANSCRIPTION TERMINATION FACTOR 2-RELATED"/>
    <property type="match status" value="1"/>
</dbReference>
<gene>
    <name evidence="14" type="ORF">G7Y89_g14142</name>
</gene>
<evidence type="ECO:0000259" key="11">
    <source>
        <dbReference type="PROSITE" id="PS50089"/>
    </source>
</evidence>
<evidence type="ECO:0000256" key="9">
    <source>
        <dbReference type="PROSITE-ProRule" id="PRU00175"/>
    </source>
</evidence>